<dbReference type="STRING" id="1514971.AUR64_13785"/>
<dbReference type="InterPro" id="IPR016181">
    <property type="entry name" value="Acyl_CoA_acyltransferase"/>
</dbReference>
<dbReference type="SUPFAM" id="SSF55729">
    <property type="entry name" value="Acyl-CoA N-acyltransferases (Nat)"/>
    <property type="match status" value="1"/>
</dbReference>
<evidence type="ECO:0000259" key="2">
    <source>
        <dbReference type="PROSITE" id="PS51186"/>
    </source>
</evidence>
<sequence length="412" mass="45546">MDAEDAEDAENAADADNADAAADEDGAATDAAGDDTGEAERDYHVRQYESADREAVLSLYETVFDRTDPDWFDWRYVENPYLDETPIAVVEADNGDVVGARPSVPIPLRIGNQRVLAVIQVDPMVHPDHRRRGLFSKMVTYVYDHYATRDPQVSIGFPNEAVLGALDKLGERLSLHRGVRRECPVYYRVQDPTALTSLPSIGGERATNAVAKLAATATRSYLSLRTGRPRDADVTVRREAGVPVEELTTLVATSPLPHVHADRDAEFYAWRYANPRFEYETLLAEWGGSPAAAFVVGTQRDVASTVVHVTDVAPLTGGEVWTDAVDALLARVVADNDDAALLSVFGEALPRRLLEKYGFARNDEAPLSRVTTPNYLVARPLTDERIDEWVVGGQRLSEGERWRFTFCERELG</sequence>
<dbReference type="AlphaFoldDB" id="A0A0W1R6F5"/>
<feature type="domain" description="N-acetyltransferase" evidence="2">
    <location>
        <begin position="43"/>
        <end position="192"/>
    </location>
</feature>
<dbReference type="GO" id="GO:0016747">
    <property type="term" value="F:acyltransferase activity, transferring groups other than amino-acyl groups"/>
    <property type="evidence" value="ECO:0007669"/>
    <property type="project" value="InterPro"/>
</dbReference>
<evidence type="ECO:0000313" key="3">
    <source>
        <dbReference type="EMBL" id="KTG08879.1"/>
    </source>
</evidence>
<name>A0A0W1R6F5_9EURY</name>
<proteinExistence type="predicted"/>
<protein>
    <recommendedName>
        <fullName evidence="2">N-acetyltransferase domain-containing protein</fullName>
    </recommendedName>
</protein>
<organism evidence="3 4">
    <name type="scientific">Haloprofundus marisrubri</name>
    <dbReference type="NCBI Taxonomy" id="1514971"/>
    <lineage>
        <taxon>Archaea</taxon>
        <taxon>Methanobacteriati</taxon>
        <taxon>Methanobacteriota</taxon>
        <taxon>Stenosarchaea group</taxon>
        <taxon>Halobacteria</taxon>
        <taxon>Halobacteriales</taxon>
        <taxon>Haloferacaceae</taxon>
        <taxon>Haloprofundus</taxon>
    </lineage>
</organism>
<evidence type="ECO:0000313" key="4">
    <source>
        <dbReference type="Proteomes" id="UP000054387"/>
    </source>
</evidence>
<dbReference type="Pfam" id="PF13527">
    <property type="entry name" value="Acetyltransf_9"/>
    <property type="match status" value="1"/>
</dbReference>
<dbReference type="InterPro" id="IPR000182">
    <property type="entry name" value="GNAT_dom"/>
</dbReference>
<evidence type="ECO:0000256" key="1">
    <source>
        <dbReference type="SAM" id="MobiDB-lite"/>
    </source>
</evidence>
<dbReference type="EMBL" id="LOPU01000029">
    <property type="protein sequence ID" value="KTG08879.1"/>
    <property type="molecule type" value="Genomic_DNA"/>
</dbReference>
<comment type="caution">
    <text evidence="3">The sequence shown here is derived from an EMBL/GenBank/DDBJ whole genome shotgun (WGS) entry which is preliminary data.</text>
</comment>
<dbReference type="Gene3D" id="3.40.630.30">
    <property type="match status" value="1"/>
</dbReference>
<dbReference type="RefSeq" id="WP_058582032.1">
    <property type="nucleotide sequence ID" value="NZ_LOPU01000029.1"/>
</dbReference>
<dbReference type="OrthoDB" id="299799at2157"/>
<reference evidence="3 4" key="1">
    <citation type="submission" date="2015-12" db="EMBL/GenBank/DDBJ databases">
        <title>Haloprofundus marisrubri gen. nov., sp. nov., an extremely halophilic archaeon isolated from the Discovery deep brine-seawater interface in the Red Sea.</title>
        <authorList>
            <person name="Zhang G."/>
            <person name="Stingl U."/>
            <person name="Rashid M."/>
        </authorList>
    </citation>
    <scope>NUCLEOTIDE SEQUENCE [LARGE SCALE GENOMIC DNA]</scope>
    <source>
        <strain evidence="3 4">SB9</strain>
    </source>
</reference>
<keyword evidence="4" id="KW-1185">Reference proteome</keyword>
<feature type="compositionally biased region" description="Acidic residues" evidence="1">
    <location>
        <begin position="1"/>
        <end position="37"/>
    </location>
</feature>
<dbReference type="PROSITE" id="PS51186">
    <property type="entry name" value="GNAT"/>
    <property type="match status" value="1"/>
</dbReference>
<feature type="region of interest" description="Disordered" evidence="1">
    <location>
        <begin position="1"/>
        <end position="40"/>
    </location>
</feature>
<gene>
    <name evidence="3" type="ORF">AUR64_13785</name>
</gene>
<accession>A0A0W1R6F5</accession>
<dbReference type="Proteomes" id="UP000054387">
    <property type="component" value="Unassembled WGS sequence"/>
</dbReference>